<dbReference type="PROSITE" id="PS50893">
    <property type="entry name" value="ABC_TRANSPORTER_2"/>
    <property type="match status" value="1"/>
</dbReference>
<proteinExistence type="predicted"/>
<comment type="caution">
    <text evidence="5">The sequence shown here is derived from an EMBL/GenBank/DDBJ whole genome shotgun (WGS) entry which is preliminary data.</text>
</comment>
<dbReference type="SMART" id="SM00382">
    <property type="entry name" value="AAA"/>
    <property type="match status" value="1"/>
</dbReference>
<dbReference type="SUPFAM" id="SSF52540">
    <property type="entry name" value="P-loop containing nucleoside triphosphate hydrolases"/>
    <property type="match status" value="1"/>
</dbReference>
<evidence type="ECO:0000313" key="5">
    <source>
        <dbReference type="EMBL" id="MFD2832107.1"/>
    </source>
</evidence>
<dbReference type="PANTHER" id="PTHR42781:SF4">
    <property type="entry name" value="SPERMIDINE_PUTRESCINE IMPORT ATP-BINDING PROTEIN POTA"/>
    <property type="match status" value="1"/>
</dbReference>
<reference evidence="6" key="1">
    <citation type="journal article" date="2019" name="Int. J. Syst. Evol. Microbiol.">
        <title>The Global Catalogue of Microorganisms (GCM) 10K type strain sequencing project: providing services to taxonomists for standard genome sequencing and annotation.</title>
        <authorList>
            <consortium name="The Broad Institute Genomics Platform"/>
            <consortium name="The Broad Institute Genome Sequencing Center for Infectious Disease"/>
            <person name="Wu L."/>
            <person name="Ma J."/>
        </authorList>
    </citation>
    <scope>NUCLEOTIDE SEQUENCE [LARGE SCALE GENOMIC DNA]</scope>
    <source>
        <strain evidence="6">KCTC 52925</strain>
    </source>
</reference>
<feature type="domain" description="ABC transporter" evidence="4">
    <location>
        <begin position="2"/>
        <end position="233"/>
    </location>
</feature>
<gene>
    <name evidence="5" type="ORF">ACFSYS_02330</name>
</gene>
<evidence type="ECO:0000256" key="3">
    <source>
        <dbReference type="ARBA" id="ARBA00022840"/>
    </source>
</evidence>
<keyword evidence="3 5" id="KW-0067">ATP-binding</keyword>
<keyword evidence="1" id="KW-0813">Transport</keyword>
<dbReference type="RefSeq" id="WP_251739470.1">
    <property type="nucleotide sequence ID" value="NZ_JBHUOJ010000004.1"/>
</dbReference>
<dbReference type="Gene3D" id="3.40.50.300">
    <property type="entry name" value="P-loop containing nucleotide triphosphate hydrolases"/>
    <property type="match status" value="1"/>
</dbReference>
<keyword evidence="2" id="KW-0547">Nucleotide-binding</keyword>
<dbReference type="InterPro" id="IPR003439">
    <property type="entry name" value="ABC_transporter-like_ATP-bd"/>
</dbReference>
<dbReference type="PROSITE" id="PS00211">
    <property type="entry name" value="ABC_TRANSPORTER_1"/>
    <property type="match status" value="1"/>
</dbReference>
<evidence type="ECO:0000313" key="6">
    <source>
        <dbReference type="Proteomes" id="UP001597438"/>
    </source>
</evidence>
<sequence>MLKLKNVSFSYDIEPVLKNINFSVEAGVNISIIGESGCGKSTLLKIVYGLLHAEGKIFWKNKKLLGPNFNLVPGEDFIKYLAQDFDLMLPLSVADNVGKHLSNFYPIKKKRRIRELLEVVELTDIAGKKAKLLSGGQQQRVALARSLANEPEILLLDEPFSHIDHFRKNNLRRKLFRYLKEKNITCIIATHDSTDMLSFADKTIVLKNAKIHAEGTPEKLYQNPPNKYVASLFGDVNHLLLKNIKSETVSRKRVLVYPHEISVSNKGTKAEVLNCYFKGENYLIEAKLNSEKILFDHPEKLAPGTQIQLQVSEEVLAKRIK</sequence>
<name>A0ABW5X010_9FLAO</name>
<protein>
    <submittedName>
        <fullName evidence="5">ABC transporter ATP-binding protein</fullName>
    </submittedName>
</protein>
<organism evidence="5 6">
    <name type="scientific">Christiangramia antarctica</name>
    <dbReference type="NCBI Taxonomy" id="2058158"/>
    <lineage>
        <taxon>Bacteria</taxon>
        <taxon>Pseudomonadati</taxon>
        <taxon>Bacteroidota</taxon>
        <taxon>Flavobacteriia</taxon>
        <taxon>Flavobacteriales</taxon>
        <taxon>Flavobacteriaceae</taxon>
        <taxon>Christiangramia</taxon>
    </lineage>
</organism>
<dbReference type="Proteomes" id="UP001597438">
    <property type="component" value="Unassembled WGS sequence"/>
</dbReference>
<dbReference type="GO" id="GO:0005524">
    <property type="term" value="F:ATP binding"/>
    <property type="evidence" value="ECO:0007669"/>
    <property type="project" value="UniProtKB-KW"/>
</dbReference>
<dbReference type="Pfam" id="PF00005">
    <property type="entry name" value="ABC_tran"/>
    <property type="match status" value="1"/>
</dbReference>
<evidence type="ECO:0000256" key="1">
    <source>
        <dbReference type="ARBA" id="ARBA00022448"/>
    </source>
</evidence>
<evidence type="ECO:0000256" key="2">
    <source>
        <dbReference type="ARBA" id="ARBA00022741"/>
    </source>
</evidence>
<evidence type="ECO:0000259" key="4">
    <source>
        <dbReference type="PROSITE" id="PS50893"/>
    </source>
</evidence>
<dbReference type="PANTHER" id="PTHR42781">
    <property type="entry name" value="SPERMIDINE/PUTRESCINE IMPORT ATP-BINDING PROTEIN POTA"/>
    <property type="match status" value="1"/>
</dbReference>
<dbReference type="EMBL" id="JBHUOJ010000004">
    <property type="protein sequence ID" value="MFD2832107.1"/>
    <property type="molecule type" value="Genomic_DNA"/>
</dbReference>
<accession>A0ABW5X010</accession>
<dbReference type="InterPro" id="IPR003593">
    <property type="entry name" value="AAA+_ATPase"/>
</dbReference>
<keyword evidence="6" id="KW-1185">Reference proteome</keyword>
<dbReference type="InterPro" id="IPR050093">
    <property type="entry name" value="ABC_SmlMolc_Importer"/>
</dbReference>
<dbReference type="InterPro" id="IPR027417">
    <property type="entry name" value="P-loop_NTPase"/>
</dbReference>
<dbReference type="InterPro" id="IPR017871">
    <property type="entry name" value="ABC_transporter-like_CS"/>
</dbReference>